<dbReference type="PANTHER" id="PTHR32309:SF13">
    <property type="entry name" value="FERRIC ENTEROBACTIN TRANSPORT PROTEIN FEPE"/>
    <property type="match status" value="1"/>
</dbReference>
<dbReference type="KEGG" id="mtea:DK419_12885"/>
<dbReference type="GO" id="GO:0005886">
    <property type="term" value="C:plasma membrane"/>
    <property type="evidence" value="ECO:0007669"/>
    <property type="project" value="TreeGrafter"/>
</dbReference>
<keyword evidence="4" id="KW-1185">Reference proteome</keyword>
<sequence length="413" mass="46551">MTIDARNPEGKALSPADRSRLIGEALRQAARVSRFSNPNKSTIRTIRAQRRRDIVTPLLCLFLFVLPSVGSTAFFGFYLSDRYVTEARFALRPAIGGAEKATPDAVGTTSSVPAQMIAQDSMIVGEYIKSRTMVEVLERTLPLRQMFSRDDIDRYSRFDPEKPVEKLARYWSERVKVGVESSGLIEVTVNAFDPDDSLKLTRAVLGESERLVNQLTERARNDALAESEREMKRAEERLTKLHLAVRDLRNRDGVLDAQKTNEANLKVIAEIRTQRINLAVKLSLLQRDLRDDSRGVQDIKAQIAQLDDTIARIEREAANQDPAQRRVLSATLTKFEELDAERKTAEKYYAATIAARERSRMIADRQIEFFSMIVEPVRAESSQQPRRTLFIAISVAVSALAFGLAVLTRKLLA</sequence>
<evidence type="ECO:0000256" key="1">
    <source>
        <dbReference type="SAM" id="Coils"/>
    </source>
</evidence>
<dbReference type="InterPro" id="IPR050445">
    <property type="entry name" value="Bact_polysacc_biosynth/exp"/>
</dbReference>
<feature type="transmembrane region" description="Helical" evidence="2">
    <location>
        <begin position="388"/>
        <end position="407"/>
    </location>
</feature>
<evidence type="ECO:0000313" key="3">
    <source>
        <dbReference type="EMBL" id="AWN47095.1"/>
    </source>
</evidence>
<feature type="transmembrane region" description="Helical" evidence="2">
    <location>
        <begin position="54"/>
        <end position="79"/>
    </location>
</feature>
<proteinExistence type="predicted"/>
<dbReference type="AlphaFoldDB" id="A0A2U8WLG8"/>
<name>A0A2U8WLG8_9HYPH</name>
<dbReference type="Proteomes" id="UP000245444">
    <property type="component" value="Chromosome"/>
</dbReference>
<accession>A0A2U8WLG8</accession>
<keyword evidence="1" id="KW-0175">Coiled coil</keyword>
<dbReference type="GO" id="GO:0004713">
    <property type="term" value="F:protein tyrosine kinase activity"/>
    <property type="evidence" value="ECO:0007669"/>
    <property type="project" value="TreeGrafter"/>
</dbReference>
<keyword evidence="2" id="KW-1133">Transmembrane helix</keyword>
<keyword evidence="2" id="KW-0472">Membrane</keyword>
<dbReference type="EMBL" id="CP029553">
    <property type="protein sequence ID" value="AWN47095.1"/>
    <property type="molecule type" value="Genomic_DNA"/>
</dbReference>
<evidence type="ECO:0000256" key="2">
    <source>
        <dbReference type="SAM" id="Phobius"/>
    </source>
</evidence>
<organism evidence="3 4">
    <name type="scientific">Methylobacterium terrae</name>
    <dbReference type="NCBI Taxonomy" id="2202827"/>
    <lineage>
        <taxon>Bacteria</taxon>
        <taxon>Pseudomonadati</taxon>
        <taxon>Pseudomonadota</taxon>
        <taxon>Alphaproteobacteria</taxon>
        <taxon>Hyphomicrobiales</taxon>
        <taxon>Methylobacteriaceae</taxon>
        <taxon>Methylobacterium</taxon>
    </lineage>
</organism>
<protein>
    <submittedName>
        <fullName evidence="3">Capsule biosynthesis protein</fullName>
    </submittedName>
</protein>
<evidence type="ECO:0000313" key="4">
    <source>
        <dbReference type="Proteomes" id="UP000245444"/>
    </source>
</evidence>
<dbReference type="OrthoDB" id="7800844at2"/>
<feature type="coiled-coil region" evidence="1">
    <location>
        <begin position="217"/>
        <end position="251"/>
    </location>
</feature>
<dbReference type="RefSeq" id="WP_109959426.1">
    <property type="nucleotide sequence ID" value="NZ_CP029553.1"/>
</dbReference>
<keyword evidence="2" id="KW-0812">Transmembrane</keyword>
<gene>
    <name evidence="3" type="ORF">DK419_12885</name>
</gene>
<reference evidence="3 4" key="1">
    <citation type="submission" date="2018-05" db="EMBL/GenBank/DDBJ databases">
        <title>Complete Genome Sequence of Methylobacterium sp. 17Sr1-28.</title>
        <authorList>
            <person name="Srinivasan S."/>
        </authorList>
    </citation>
    <scope>NUCLEOTIDE SEQUENCE [LARGE SCALE GENOMIC DNA]</scope>
    <source>
        <strain evidence="3 4">17Sr1-28</strain>
    </source>
</reference>
<dbReference type="PANTHER" id="PTHR32309">
    <property type="entry name" value="TYROSINE-PROTEIN KINASE"/>
    <property type="match status" value="1"/>
</dbReference>